<dbReference type="EMBL" id="UOFY01000039">
    <property type="protein sequence ID" value="VAX09596.1"/>
    <property type="molecule type" value="Genomic_DNA"/>
</dbReference>
<sequence length="222" mass="23610">MTLRTVLPLLLSLITFSSQAALITYNNDADFSAIGTGQSRYDFEVGSGFPVGSYNPVDSLIGNIDGIQFDAMTIMPNDAPTSGTQAMTGATGTYSGATLDFSSLSSRITGFGFYGQDLLADESIRVSANFRLAGTQVFELRLGGATDLTPIYFGAYDADDSILSLTLLGLDNAGGYRAWYIDDLSLTIAAVPLPSALPLFLAGLLLLGRFQLKHVKHSSFEC</sequence>
<organism evidence="2">
    <name type="scientific">hydrothermal vent metagenome</name>
    <dbReference type="NCBI Taxonomy" id="652676"/>
    <lineage>
        <taxon>unclassified sequences</taxon>
        <taxon>metagenomes</taxon>
        <taxon>ecological metagenomes</taxon>
    </lineage>
</organism>
<keyword evidence="1" id="KW-0812">Transmembrane</keyword>
<reference evidence="2" key="1">
    <citation type="submission" date="2018-06" db="EMBL/GenBank/DDBJ databases">
        <authorList>
            <person name="Zhirakovskaya E."/>
        </authorList>
    </citation>
    <scope>NUCLEOTIDE SEQUENCE</scope>
</reference>
<accession>A0A3B1AUB3</accession>
<gene>
    <name evidence="2" type="ORF">MNBD_GAMMA25-2223</name>
</gene>
<protein>
    <submittedName>
        <fullName evidence="2">Uncharacterized protein</fullName>
    </submittedName>
</protein>
<name>A0A3B1AUB3_9ZZZZ</name>
<dbReference type="AlphaFoldDB" id="A0A3B1AUB3"/>
<proteinExistence type="predicted"/>
<keyword evidence="1" id="KW-0472">Membrane</keyword>
<feature type="transmembrane region" description="Helical" evidence="1">
    <location>
        <begin position="186"/>
        <end position="207"/>
    </location>
</feature>
<keyword evidence="1" id="KW-1133">Transmembrane helix</keyword>
<evidence type="ECO:0000256" key="1">
    <source>
        <dbReference type="SAM" id="Phobius"/>
    </source>
</evidence>
<evidence type="ECO:0000313" key="2">
    <source>
        <dbReference type="EMBL" id="VAX09596.1"/>
    </source>
</evidence>